<gene>
    <name evidence="2" type="ORF">BSU04_25470</name>
</gene>
<evidence type="ECO:0000313" key="3">
    <source>
        <dbReference type="Proteomes" id="UP000214720"/>
    </source>
</evidence>
<dbReference type="Pfam" id="PF14521">
    <property type="entry name" value="Aspzincin_M35"/>
    <property type="match status" value="1"/>
</dbReference>
<dbReference type="EMBL" id="MTHB01000165">
    <property type="protein sequence ID" value="OXC75581.1"/>
    <property type="molecule type" value="Genomic_DNA"/>
</dbReference>
<dbReference type="SUPFAM" id="SSF55486">
    <property type="entry name" value="Metalloproteases ('zincins'), catalytic domain"/>
    <property type="match status" value="1"/>
</dbReference>
<dbReference type="GO" id="GO:0004222">
    <property type="term" value="F:metalloendopeptidase activity"/>
    <property type="evidence" value="ECO:0007669"/>
    <property type="project" value="InterPro"/>
</dbReference>
<proteinExistence type="predicted"/>
<reference evidence="3" key="1">
    <citation type="submission" date="2017-01" db="EMBL/GenBank/DDBJ databases">
        <title>Genome Analysis of Deinococcus marmoris KOPRI26562.</title>
        <authorList>
            <person name="Kim J.H."/>
            <person name="Oh H.-M."/>
        </authorList>
    </citation>
    <scope>NUCLEOTIDE SEQUENCE [LARGE SCALE GENOMIC DNA]</scope>
    <source>
        <strain evidence="3">PAMC 26633</strain>
    </source>
</reference>
<dbReference type="InterPro" id="IPR024079">
    <property type="entry name" value="MetalloPept_cat_dom_sf"/>
</dbReference>
<protein>
    <recommendedName>
        <fullName evidence="1">Lysine-specific metallo-endopeptidase domain-containing protein</fullName>
    </recommendedName>
</protein>
<dbReference type="RefSeq" id="WP_256983264.1">
    <property type="nucleotide sequence ID" value="NZ_MTHB01000165.1"/>
</dbReference>
<dbReference type="AlphaFoldDB" id="A0A226WWM1"/>
<dbReference type="SMART" id="SM01351">
    <property type="entry name" value="Aspzincin_M35"/>
    <property type="match status" value="1"/>
</dbReference>
<dbReference type="InterPro" id="IPR029463">
    <property type="entry name" value="Lys_MEP"/>
</dbReference>
<comment type="caution">
    <text evidence="2">The sequence shown here is derived from an EMBL/GenBank/DDBJ whole genome shotgun (WGS) entry which is preliminary data.</text>
</comment>
<name>A0A226WWM1_CABSO</name>
<dbReference type="Proteomes" id="UP000214720">
    <property type="component" value="Unassembled WGS sequence"/>
</dbReference>
<organism evidence="2 3">
    <name type="scientific">Caballeronia sordidicola</name>
    <name type="common">Burkholderia sordidicola</name>
    <dbReference type="NCBI Taxonomy" id="196367"/>
    <lineage>
        <taxon>Bacteria</taxon>
        <taxon>Pseudomonadati</taxon>
        <taxon>Pseudomonadota</taxon>
        <taxon>Betaproteobacteria</taxon>
        <taxon>Burkholderiales</taxon>
        <taxon>Burkholderiaceae</taxon>
        <taxon>Caballeronia</taxon>
    </lineage>
</organism>
<feature type="domain" description="Lysine-specific metallo-endopeptidase" evidence="1">
    <location>
        <begin position="2"/>
        <end position="137"/>
    </location>
</feature>
<evidence type="ECO:0000259" key="1">
    <source>
        <dbReference type="SMART" id="SM01351"/>
    </source>
</evidence>
<evidence type="ECO:0000313" key="2">
    <source>
        <dbReference type="EMBL" id="OXC75581.1"/>
    </source>
</evidence>
<dbReference type="Gene3D" id="3.40.390.10">
    <property type="entry name" value="Collagenase (Catalytic Domain)"/>
    <property type="match status" value="1"/>
</dbReference>
<accession>A0A226WWM1</accession>
<sequence>MGSADDTTRGILVAGLPRLLKAMQEVKPENVIRWDQQSGRSLSCTVLPDTGNTDAAVCKPDSEKRIIAIYSHFCTSPRAQLWHGCQVLTLIHECTHFTDVFDSTDDMYGVSVGLSFWAQDNPTKAIRNADSLACYVGFAD</sequence>
<dbReference type="InterPro" id="IPR034108">
    <property type="entry name" value="Pept_M35-like_proteobacteria"/>
</dbReference>
<dbReference type="CDD" id="cd11007">
    <property type="entry name" value="M35_like_1"/>
    <property type="match status" value="1"/>
</dbReference>